<feature type="transmembrane region" description="Helical" evidence="2">
    <location>
        <begin position="302"/>
        <end position="320"/>
    </location>
</feature>
<keyword evidence="2" id="KW-0812">Transmembrane</keyword>
<evidence type="ECO:0000256" key="2">
    <source>
        <dbReference type="SAM" id="Phobius"/>
    </source>
</evidence>
<evidence type="ECO:0000313" key="3">
    <source>
        <dbReference type="EMBL" id="CDS18610.1"/>
    </source>
</evidence>
<accession>A0A068WLS6</accession>
<protein>
    <submittedName>
        <fullName evidence="5">Anoctamin</fullName>
    </submittedName>
</protein>
<keyword evidence="2" id="KW-0472">Membrane</keyword>
<feature type="compositionally biased region" description="Low complexity" evidence="1">
    <location>
        <begin position="195"/>
        <end position="205"/>
    </location>
</feature>
<feature type="transmembrane region" description="Helical" evidence="2">
    <location>
        <begin position="466"/>
        <end position="487"/>
    </location>
</feature>
<dbReference type="Proteomes" id="UP000492820">
    <property type="component" value="Unassembled WGS sequence"/>
</dbReference>
<feature type="transmembrane region" description="Helical" evidence="2">
    <location>
        <begin position="514"/>
        <end position="539"/>
    </location>
</feature>
<dbReference type="EMBL" id="LK028578">
    <property type="protein sequence ID" value="CDS18610.1"/>
    <property type="molecule type" value="Genomic_DNA"/>
</dbReference>
<evidence type="ECO:0000313" key="4">
    <source>
        <dbReference type="Proteomes" id="UP000492820"/>
    </source>
</evidence>
<reference evidence="3 4" key="1">
    <citation type="journal article" date="2013" name="Nature">
        <title>The genomes of four tapeworm species reveal adaptations to parasitism.</title>
        <authorList>
            <person name="Tsai I.J."/>
            <person name="Zarowiecki M."/>
            <person name="Holroyd N."/>
            <person name="Garciarrubio A."/>
            <person name="Sanchez-Flores A."/>
            <person name="Brooks K.L."/>
            <person name="Tracey A."/>
            <person name="Bobes R.J."/>
            <person name="Fragoso G."/>
            <person name="Sciutto E."/>
            <person name="Aslett M."/>
            <person name="Beasley H."/>
            <person name="Bennett H.M."/>
            <person name="Cai J."/>
            <person name="Camicia F."/>
            <person name="Clark R."/>
            <person name="Cucher M."/>
            <person name="De Silva N."/>
            <person name="Day T.A."/>
            <person name="Deplazes P."/>
            <person name="Estrada K."/>
            <person name="Fernandez C."/>
            <person name="Holland P.W."/>
            <person name="Hou J."/>
            <person name="Hu S."/>
            <person name="Huckvale T."/>
            <person name="Hung S.S."/>
            <person name="Kamenetzky L."/>
            <person name="Keane J.A."/>
            <person name="Kiss F."/>
            <person name="Koziol U."/>
            <person name="Lambert O."/>
            <person name="Liu K."/>
            <person name="Luo X."/>
            <person name="Luo Y."/>
            <person name="Macchiaroli N."/>
            <person name="Nichol S."/>
            <person name="Paps J."/>
            <person name="Parkinson J."/>
            <person name="Pouchkina-Stantcheva N."/>
            <person name="Riddiford N."/>
            <person name="Rosenzvit M."/>
            <person name="Salinas G."/>
            <person name="Wasmuth J.D."/>
            <person name="Zamanian M."/>
            <person name="Zheng Y."/>
            <person name="Cai X."/>
            <person name="Soberon X."/>
            <person name="Olson P.D."/>
            <person name="Laclette J.P."/>
            <person name="Brehm K."/>
            <person name="Berriman M."/>
            <person name="Garciarrubio A."/>
            <person name="Bobes R.J."/>
            <person name="Fragoso G."/>
            <person name="Sanchez-Flores A."/>
            <person name="Estrada K."/>
            <person name="Cevallos M.A."/>
            <person name="Morett E."/>
            <person name="Gonzalez V."/>
            <person name="Portillo T."/>
            <person name="Ochoa-Leyva A."/>
            <person name="Jose M.V."/>
            <person name="Sciutto E."/>
            <person name="Landa A."/>
            <person name="Jimenez L."/>
            <person name="Valdes V."/>
            <person name="Carrero J.C."/>
            <person name="Larralde C."/>
            <person name="Morales-Montor J."/>
            <person name="Limon-Lason J."/>
            <person name="Soberon X."/>
            <person name="Laclette J.P."/>
        </authorList>
    </citation>
    <scope>NUCLEOTIDE SEQUENCE [LARGE SCALE GENOMIC DNA]</scope>
</reference>
<evidence type="ECO:0000313" key="5">
    <source>
        <dbReference type="WBParaSite" id="EgrG_000640400"/>
    </source>
</evidence>
<reference evidence="5" key="3">
    <citation type="submission" date="2020-10" db="UniProtKB">
        <authorList>
            <consortium name="WormBaseParasite"/>
        </authorList>
    </citation>
    <scope>IDENTIFICATION</scope>
</reference>
<dbReference type="WBParaSite" id="EgrG_000640400">
    <property type="protein sequence ID" value="EgrG_000640400"/>
    <property type="gene ID" value="EgrG_000640400"/>
</dbReference>
<name>A0A068WLS6_ECHGR</name>
<feature type="region of interest" description="Disordered" evidence="1">
    <location>
        <begin position="119"/>
        <end position="205"/>
    </location>
</feature>
<dbReference type="OrthoDB" id="5867527at2759"/>
<feature type="compositionally biased region" description="Polar residues" evidence="1">
    <location>
        <begin position="129"/>
        <end position="143"/>
    </location>
</feature>
<sequence>MEPITSLFSACGKWASENTASTWKLEAEDCHLSIGQRSPILDWLDTALNTVTRTNAHTQPSSRCTRACLQKWYSTVAMLNGAATATVSLAPTSNLAHHITEIHAILNNDSGNEIHPSRFTDDRGKPFISPSTATLTSDSSGSPITVLLTNGREEDRDVTSRISGDDNGRREQTPIPSAARNRPGFSPPCPLSGMSQPSRVVQQSRQETPSIHLLKRLKTTLWIDRVLLLLGVILPLTLGICFFLVHSFTDFASCRPIKVIVGSTNKFVNQVCRAKLIQVILQGAKDADNDERITGSLQHECFPIILILIALLNWIPHLCWRLAIRHSIYRDASLVASELRSFRKTAQRELISIASSISTVPLSSNFMPMIQEIRLKGSTRPTPTQRRSSDETTLTEPLGSFQIPKMENTVSPVDTGYESEMDLPSAVVMHLPRLRVSRDDHALNIFLAGWQNTDFYIRRFIAKHTVLALFNATTFLLILGFSVVTYGEPFSGSFYCRPTEKSTTLHICLASTTFALNMTAFCLGVLGLAGLICSGVFFYQNFSHIRVYSESTLACGAQFDLQSDLAASLVSRREENFFADYIHLLALARMQQRGSLFVARRDVFNLRLSYLPGLTRTDFHFINLLCKENSRYLPDAMQLRVWLLRYVFLCRRLGPRVFGRSVSTPNNNLRSEDLSTRLGFSKVRIRVDICDQFC</sequence>
<keyword evidence="2" id="KW-1133">Transmembrane helix</keyword>
<dbReference type="AlphaFoldDB" id="A0A068WLS6"/>
<gene>
    <name evidence="3" type="ORF">EgrG_000640400</name>
</gene>
<feature type="compositionally biased region" description="Basic and acidic residues" evidence="1">
    <location>
        <begin position="151"/>
        <end position="172"/>
    </location>
</feature>
<organism evidence="3">
    <name type="scientific">Echinococcus granulosus</name>
    <name type="common">Hydatid tapeworm</name>
    <dbReference type="NCBI Taxonomy" id="6210"/>
    <lineage>
        <taxon>Eukaryota</taxon>
        <taxon>Metazoa</taxon>
        <taxon>Spiralia</taxon>
        <taxon>Lophotrochozoa</taxon>
        <taxon>Platyhelminthes</taxon>
        <taxon>Cestoda</taxon>
        <taxon>Eucestoda</taxon>
        <taxon>Cyclophyllidea</taxon>
        <taxon>Taeniidae</taxon>
        <taxon>Echinococcus</taxon>
        <taxon>Echinococcus granulosus group</taxon>
    </lineage>
</organism>
<proteinExistence type="predicted"/>
<evidence type="ECO:0000256" key="1">
    <source>
        <dbReference type="SAM" id="MobiDB-lite"/>
    </source>
</evidence>
<reference evidence="3" key="2">
    <citation type="submission" date="2014-06" db="EMBL/GenBank/DDBJ databases">
        <authorList>
            <person name="Aslett M."/>
        </authorList>
    </citation>
    <scope>NUCLEOTIDE SEQUENCE</scope>
</reference>
<feature type="transmembrane region" description="Helical" evidence="2">
    <location>
        <begin position="226"/>
        <end position="245"/>
    </location>
</feature>